<dbReference type="Pfam" id="PF00378">
    <property type="entry name" value="ECH_1"/>
    <property type="match status" value="1"/>
</dbReference>
<dbReference type="Gene3D" id="1.10.12.10">
    <property type="entry name" value="Lyase 2-enoyl-coa Hydratase, Chain A, domain 2"/>
    <property type="match status" value="1"/>
</dbReference>
<dbReference type="InterPro" id="IPR029045">
    <property type="entry name" value="ClpP/crotonase-like_dom_sf"/>
</dbReference>
<dbReference type="InterPro" id="IPR014748">
    <property type="entry name" value="Enoyl-CoA_hydra_C"/>
</dbReference>
<dbReference type="GO" id="GO:0006635">
    <property type="term" value="P:fatty acid beta-oxidation"/>
    <property type="evidence" value="ECO:0007669"/>
    <property type="project" value="TreeGrafter"/>
</dbReference>
<gene>
    <name evidence="3" type="ORF">IMCC3088_455</name>
</gene>
<proteinExistence type="inferred from homology"/>
<dbReference type="CDD" id="cd06558">
    <property type="entry name" value="crotonase-like"/>
    <property type="match status" value="1"/>
</dbReference>
<comment type="similarity">
    <text evidence="1">Belongs to the enoyl-CoA hydratase/isomerase family.</text>
</comment>
<dbReference type="RefSeq" id="WP_009574890.1">
    <property type="nucleotide sequence ID" value="NZ_CP036423.1"/>
</dbReference>
<reference evidence="3 4" key="1">
    <citation type="journal article" date="2011" name="J. Bacteriol.">
        <title>Genome sequence of strain IMCC3088, a proteorhodopsin-containing marine bacterium belonging to the OM60/NOR5 clade.</title>
        <authorList>
            <person name="Jang Y."/>
            <person name="Oh H.M."/>
            <person name="Kang I."/>
            <person name="Lee K."/>
            <person name="Yang S.J."/>
            <person name="Cho J.C."/>
        </authorList>
    </citation>
    <scope>NUCLEOTIDE SEQUENCE [LARGE SCALE GENOMIC DNA]</scope>
    <source>
        <strain evidence="3 4">IMCC3088</strain>
    </source>
</reference>
<dbReference type="EMBL" id="AEIG01000014">
    <property type="protein sequence ID" value="EGG30478.1"/>
    <property type="molecule type" value="Genomic_DNA"/>
</dbReference>
<name>F3KZP9_9GAMM</name>
<accession>F3KZP9</accession>
<organism evidence="3 4">
    <name type="scientific">Aequoribacter fuscus</name>
    <dbReference type="NCBI Taxonomy" id="2518989"/>
    <lineage>
        <taxon>Bacteria</taxon>
        <taxon>Pseudomonadati</taxon>
        <taxon>Pseudomonadota</taxon>
        <taxon>Gammaproteobacteria</taxon>
        <taxon>Cellvibrionales</taxon>
        <taxon>Halieaceae</taxon>
        <taxon>Aequoribacter</taxon>
    </lineage>
</organism>
<keyword evidence="2" id="KW-0456">Lyase</keyword>
<keyword evidence="4" id="KW-1185">Reference proteome</keyword>
<dbReference type="PANTHER" id="PTHR11941">
    <property type="entry name" value="ENOYL-COA HYDRATASE-RELATED"/>
    <property type="match status" value="1"/>
</dbReference>
<dbReference type="Proteomes" id="UP000005615">
    <property type="component" value="Unassembled WGS sequence"/>
</dbReference>
<dbReference type="PANTHER" id="PTHR11941:SF133">
    <property type="entry name" value="1,2-EPOXYPHENYLACETYL-COA ISOMERASE"/>
    <property type="match status" value="1"/>
</dbReference>
<comment type="caution">
    <text evidence="3">The sequence shown here is derived from an EMBL/GenBank/DDBJ whole genome shotgun (WGS) entry which is preliminary data.</text>
</comment>
<dbReference type="Gene3D" id="3.90.226.10">
    <property type="entry name" value="2-enoyl-CoA Hydratase, Chain A, domain 1"/>
    <property type="match status" value="1"/>
</dbReference>
<dbReference type="SUPFAM" id="SSF52096">
    <property type="entry name" value="ClpP/crotonase"/>
    <property type="match status" value="1"/>
</dbReference>
<dbReference type="eggNOG" id="COG1024">
    <property type="taxonomic scope" value="Bacteria"/>
</dbReference>
<dbReference type="STRING" id="2518989.IMCC3088_455"/>
<dbReference type="AlphaFoldDB" id="F3KZP9"/>
<evidence type="ECO:0000256" key="2">
    <source>
        <dbReference type="ARBA" id="ARBA00023239"/>
    </source>
</evidence>
<evidence type="ECO:0000256" key="1">
    <source>
        <dbReference type="ARBA" id="ARBA00005254"/>
    </source>
</evidence>
<dbReference type="InterPro" id="IPR001753">
    <property type="entry name" value="Enoyl-CoA_hydra/iso"/>
</dbReference>
<evidence type="ECO:0000313" key="4">
    <source>
        <dbReference type="Proteomes" id="UP000005615"/>
    </source>
</evidence>
<evidence type="ECO:0000313" key="3">
    <source>
        <dbReference type="EMBL" id="EGG30478.1"/>
    </source>
</evidence>
<protein>
    <submittedName>
        <fullName evidence="3">Enoyl-CoA hydratase</fullName>
    </submittedName>
</protein>
<sequence length="261" mass="27953">MMAEYTAVTVERFDHVARVTMNRPDQLNAFNADLRSDLLKAIREVNEDDSIRVAILTGAGRAFCAGADLSEQVPAGSRVDDQLNHEYKPALLGITEASKPWISAVNGAAAGIGSAFAMACDLSIMGEKAFLYQAFTAIGLVPDGGSTWLLARTVGRKLAYQLMIEGTRITGDRALELGLVNKVVADDDLQDAALDWAKTLAGKSPLSLSCTKEALSAAMECDFGTAISVEADLQMVCVASEDAREGAMAFFERRAPVWKGR</sequence>
<dbReference type="GO" id="GO:0016829">
    <property type="term" value="F:lyase activity"/>
    <property type="evidence" value="ECO:0007669"/>
    <property type="project" value="UniProtKB-KW"/>
</dbReference>